<dbReference type="Proteomes" id="UP000191522">
    <property type="component" value="Unassembled WGS sequence"/>
</dbReference>
<dbReference type="SUPFAM" id="SSF82199">
    <property type="entry name" value="SET domain"/>
    <property type="match status" value="1"/>
</dbReference>
<evidence type="ECO:0000313" key="3">
    <source>
        <dbReference type="Proteomes" id="UP000191522"/>
    </source>
</evidence>
<feature type="domain" description="SET" evidence="1">
    <location>
        <begin position="348"/>
        <end position="543"/>
    </location>
</feature>
<dbReference type="EMBL" id="MDYL01000003">
    <property type="protein sequence ID" value="OQD77151.1"/>
    <property type="molecule type" value="Genomic_DNA"/>
</dbReference>
<reference evidence="3" key="1">
    <citation type="journal article" date="2017" name="Nat. Microbiol.">
        <title>Global analysis of biosynthetic gene clusters reveals vast potential of secondary metabolite production in Penicillium species.</title>
        <authorList>
            <person name="Nielsen J.C."/>
            <person name="Grijseels S."/>
            <person name="Prigent S."/>
            <person name="Ji B."/>
            <person name="Dainat J."/>
            <person name="Nielsen K.F."/>
            <person name="Frisvad J.C."/>
            <person name="Workman M."/>
            <person name="Nielsen J."/>
        </authorList>
    </citation>
    <scope>NUCLEOTIDE SEQUENCE [LARGE SCALE GENOMIC DNA]</scope>
    <source>
        <strain evidence="3">IBT 11843</strain>
    </source>
</reference>
<dbReference type="PANTHER" id="PTHR47643">
    <property type="entry name" value="TPR DOMAIN PROTEIN (AFU_ORTHOLOGUE AFUA_5G12710)"/>
    <property type="match status" value="1"/>
</dbReference>
<organism evidence="2 3">
    <name type="scientific">Penicillium decumbens</name>
    <dbReference type="NCBI Taxonomy" id="69771"/>
    <lineage>
        <taxon>Eukaryota</taxon>
        <taxon>Fungi</taxon>
        <taxon>Dikarya</taxon>
        <taxon>Ascomycota</taxon>
        <taxon>Pezizomycotina</taxon>
        <taxon>Eurotiomycetes</taxon>
        <taxon>Eurotiomycetidae</taxon>
        <taxon>Eurotiales</taxon>
        <taxon>Aspergillaceae</taxon>
        <taxon>Penicillium</taxon>
    </lineage>
</organism>
<keyword evidence="3" id="KW-1185">Reference proteome</keyword>
<proteinExistence type="predicted"/>
<dbReference type="InterPro" id="IPR011990">
    <property type="entry name" value="TPR-like_helical_dom_sf"/>
</dbReference>
<evidence type="ECO:0000313" key="2">
    <source>
        <dbReference type="EMBL" id="OQD77151.1"/>
    </source>
</evidence>
<dbReference type="PANTHER" id="PTHR47643:SF2">
    <property type="entry name" value="TPR DOMAIN PROTEIN (AFU_ORTHOLOGUE AFUA_5G12710)"/>
    <property type="match status" value="1"/>
</dbReference>
<sequence length="770" mass="87211">MCRQAFGSRPTDLNLCEGLNVPQDVQTTNDSRHFGDTQQEATLSNPGPEVYSTLKPSTETSLQSGSLIPPEYPCTKPLEDLKKILLKDLVFESHHRGFYLLARTITAPVFSKLVSAVIEDEEGDRIHVLLSHQPTKLSLGNGFEKGTLFVVKEPYLKWMDNGHCGIRVDHPSDVKYLSPYDELMPEEWREEHMEHPTIHTWKAKGDCYSEEGKGRLAIECYSKALEFPATEKEANQIKFLRSLSYFNLGCFDAVLSELDSLPTDPEFYEKALVYKSEALYNLQRYRECTDILKLCLKEHPQNSDAKTLFSRAIGRLLEQEHGKYKFKQMQHDSQKKAPPIMDCATYMGPVKIEQTDSRGRGVFTTTAVKAGDLLLCEKAFAYTFATSTKSDQEQKTAIPTMETFKAAQRQAHNMLARQATNRVFQNPSLLPILKDFYHGSYIPLETSFVDGTPIVDMFLVHRIVALNGLGCPGSSRQCQQDLSMEQNKSSIEEQLGTGGLWPFASHINHSCWGNTWRSFIGDMLILRAATDIPANTELTFCYRVPELDSVKGEPDFSNWGFKCDCPICNNIQSTDDNVLAERLRLRARVAEYAKDPRRLKFSKLNVDIVNIERTYFEPAFRMPRRSLWDIYFAIARSYARVGWSLHTIEFSIKALASLGFLITGGGVYGSPPGEIFVQRWGLMVQAAVDIWMMLSRAYQLVEPKFERKAKKYAKLAYKILVGEDETFEETYEKKASSADGPTLVGLITELKEMGVPFDANELQQRFLAGA</sequence>
<dbReference type="Gene3D" id="2.170.270.10">
    <property type="entry name" value="SET domain"/>
    <property type="match status" value="1"/>
</dbReference>
<dbReference type="InterPro" id="IPR001214">
    <property type="entry name" value="SET_dom"/>
</dbReference>
<evidence type="ECO:0000259" key="1">
    <source>
        <dbReference type="PROSITE" id="PS50280"/>
    </source>
</evidence>
<dbReference type="STRING" id="69771.A0A1V6PJJ5"/>
<comment type="caution">
    <text evidence="2">The sequence shown here is derived from an EMBL/GenBank/DDBJ whole genome shotgun (WGS) entry which is preliminary data.</text>
</comment>
<gene>
    <name evidence="2" type="ORF">PENDEC_c003G05029</name>
</gene>
<dbReference type="OMA" id="NLQHWGF"/>
<dbReference type="Pfam" id="PF00856">
    <property type="entry name" value="SET"/>
    <property type="match status" value="1"/>
</dbReference>
<accession>A0A1V6PJJ5</accession>
<dbReference type="InterPro" id="IPR053209">
    <property type="entry name" value="Gramillin-biosynth_MTr"/>
</dbReference>
<name>A0A1V6PJJ5_PENDC</name>
<dbReference type="SUPFAM" id="SSF48452">
    <property type="entry name" value="TPR-like"/>
    <property type="match status" value="1"/>
</dbReference>
<dbReference type="SMART" id="SM00317">
    <property type="entry name" value="SET"/>
    <property type="match status" value="1"/>
</dbReference>
<dbReference type="PROSITE" id="PS50280">
    <property type="entry name" value="SET"/>
    <property type="match status" value="1"/>
</dbReference>
<dbReference type="InterPro" id="IPR046341">
    <property type="entry name" value="SET_dom_sf"/>
</dbReference>
<dbReference type="Gene3D" id="1.25.40.10">
    <property type="entry name" value="Tetratricopeptide repeat domain"/>
    <property type="match status" value="1"/>
</dbReference>
<dbReference type="OrthoDB" id="438641at2759"/>
<protein>
    <recommendedName>
        <fullName evidence="1">SET domain-containing protein</fullName>
    </recommendedName>
</protein>
<dbReference type="AlphaFoldDB" id="A0A1V6PJJ5"/>